<dbReference type="Proteomes" id="UP001153148">
    <property type="component" value="Unassembled WGS sequence"/>
</dbReference>
<gene>
    <name evidence="1" type="ORF">TPAB3V08_LOCUS10487</name>
</gene>
<evidence type="ECO:0000313" key="2">
    <source>
        <dbReference type="Proteomes" id="UP001153148"/>
    </source>
</evidence>
<proteinExistence type="predicted"/>
<protein>
    <submittedName>
        <fullName evidence="1">Uncharacterized protein</fullName>
    </submittedName>
</protein>
<organism evidence="1 2">
    <name type="scientific">Timema podura</name>
    <name type="common">Walking stick</name>
    <dbReference type="NCBI Taxonomy" id="61482"/>
    <lineage>
        <taxon>Eukaryota</taxon>
        <taxon>Metazoa</taxon>
        <taxon>Ecdysozoa</taxon>
        <taxon>Arthropoda</taxon>
        <taxon>Hexapoda</taxon>
        <taxon>Insecta</taxon>
        <taxon>Pterygota</taxon>
        <taxon>Neoptera</taxon>
        <taxon>Polyneoptera</taxon>
        <taxon>Phasmatodea</taxon>
        <taxon>Timematodea</taxon>
        <taxon>Timematoidea</taxon>
        <taxon>Timematidae</taxon>
        <taxon>Timema</taxon>
    </lineage>
</organism>
<reference evidence="1" key="1">
    <citation type="submission" date="2021-03" db="EMBL/GenBank/DDBJ databases">
        <authorList>
            <person name="Tran Van P."/>
        </authorList>
    </citation>
    <scope>NUCLEOTIDE SEQUENCE</scope>
</reference>
<keyword evidence="2" id="KW-1185">Reference proteome</keyword>
<sequence>MDGFPPVIRDGGFKYFRHRHRIVAAWWSSGGLAKKL</sequence>
<accession>A0ABN7P779</accession>
<name>A0ABN7P779_TIMPD</name>
<evidence type="ECO:0000313" key="1">
    <source>
        <dbReference type="EMBL" id="CAG2063540.1"/>
    </source>
</evidence>
<dbReference type="EMBL" id="CAJPIN010027213">
    <property type="protein sequence ID" value="CAG2063540.1"/>
    <property type="molecule type" value="Genomic_DNA"/>
</dbReference>
<comment type="caution">
    <text evidence="1">The sequence shown here is derived from an EMBL/GenBank/DDBJ whole genome shotgun (WGS) entry which is preliminary data.</text>
</comment>